<evidence type="ECO:0000256" key="11">
    <source>
        <dbReference type="ARBA" id="ARBA00022840"/>
    </source>
</evidence>
<evidence type="ECO:0000256" key="13">
    <source>
        <dbReference type="ARBA" id="ARBA00047880"/>
    </source>
</evidence>
<comment type="catalytic activity">
    <reaction evidence="14 15">
        <text>FMN + ATP + H(+) = FAD + diphosphate</text>
        <dbReference type="Rhea" id="RHEA:17237"/>
        <dbReference type="ChEBI" id="CHEBI:15378"/>
        <dbReference type="ChEBI" id="CHEBI:30616"/>
        <dbReference type="ChEBI" id="CHEBI:33019"/>
        <dbReference type="ChEBI" id="CHEBI:57692"/>
        <dbReference type="ChEBI" id="CHEBI:58210"/>
        <dbReference type="EC" id="2.7.7.2"/>
    </reaction>
</comment>
<evidence type="ECO:0000256" key="14">
    <source>
        <dbReference type="ARBA" id="ARBA00049494"/>
    </source>
</evidence>
<dbReference type="GO" id="GO:0009398">
    <property type="term" value="P:FMN biosynthetic process"/>
    <property type="evidence" value="ECO:0007669"/>
    <property type="project" value="UniProtKB-UniRule"/>
</dbReference>
<comment type="pathway">
    <text evidence="3 15">Cofactor biosynthesis; FMN biosynthesis; FMN from riboflavin (ATP route): step 1/1.</text>
</comment>
<comment type="function">
    <text evidence="1">Catalyzes the phosphorylation of riboflavin to FMN followed by the adenylation of FMN to FAD.</text>
</comment>
<dbReference type="Pfam" id="PF01687">
    <property type="entry name" value="Flavokinase"/>
    <property type="match status" value="1"/>
</dbReference>
<evidence type="ECO:0000256" key="9">
    <source>
        <dbReference type="ARBA" id="ARBA00022777"/>
    </source>
</evidence>
<dbReference type="GO" id="GO:0009231">
    <property type="term" value="P:riboflavin biosynthetic process"/>
    <property type="evidence" value="ECO:0007669"/>
    <property type="project" value="InterPro"/>
</dbReference>
<keyword evidence="7 15" id="KW-0548">Nucleotidyltransferase</keyword>
<dbReference type="UniPathway" id="UPA00276">
    <property type="reaction ID" value="UER00406"/>
</dbReference>
<evidence type="ECO:0000256" key="12">
    <source>
        <dbReference type="ARBA" id="ARBA00023268"/>
    </source>
</evidence>
<dbReference type="InterPro" id="IPR015864">
    <property type="entry name" value="FAD_synthase"/>
</dbReference>
<evidence type="ECO:0000256" key="6">
    <source>
        <dbReference type="ARBA" id="ARBA00022679"/>
    </source>
</evidence>
<dbReference type="CDD" id="cd02064">
    <property type="entry name" value="FAD_synthetase_N"/>
    <property type="match status" value="1"/>
</dbReference>
<evidence type="ECO:0000256" key="1">
    <source>
        <dbReference type="ARBA" id="ARBA00002121"/>
    </source>
</evidence>
<evidence type="ECO:0000256" key="15">
    <source>
        <dbReference type="PIRNR" id="PIRNR004491"/>
    </source>
</evidence>
<dbReference type="InterPro" id="IPR023468">
    <property type="entry name" value="Riboflavin_kinase"/>
</dbReference>
<dbReference type="GO" id="GO:0003919">
    <property type="term" value="F:FMN adenylyltransferase activity"/>
    <property type="evidence" value="ECO:0007669"/>
    <property type="project" value="UniProtKB-UniRule"/>
</dbReference>
<dbReference type="GO" id="GO:0005524">
    <property type="term" value="F:ATP binding"/>
    <property type="evidence" value="ECO:0007669"/>
    <property type="project" value="UniProtKB-UniRule"/>
</dbReference>
<dbReference type="EC" id="2.7.7.2" evidence="15"/>
<dbReference type="NCBIfam" id="NF004163">
    <property type="entry name" value="PRK05627.1-6"/>
    <property type="match status" value="1"/>
</dbReference>
<evidence type="ECO:0000313" key="18">
    <source>
        <dbReference type="Proteomes" id="UP000662914"/>
    </source>
</evidence>
<evidence type="ECO:0000256" key="3">
    <source>
        <dbReference type="ARBA" id="ARBA00005201"/>
    </source>
</evidence>
<keyword evidence="6 15" id="KW-0808">Transferase</keyword>
<keyword evidence="8 15" id="KW-0547">Nucleotide-binding</keyword>
<reference evidence="17" key="1">
    <citation type="journal article" name="DNA Res.">
        <title>The physiological potential of anammox bacteria as revealed by their core genome structure.</title>
        <authorList>
            <person name="Okubo T."/>
            <person name="Toyoda A."/>
            <person name="Fukuhara K."/>
            <person name="Uchiyama I."/>
            <person name="Harigaya Y."/>
            <person name="Kuroiwa M."/>
            <person name="Suzuki T."/>
            <person name="Murakami Y."/>
            <person name="Suwa Y."/>
            <person name="Takami H."/>
        </authorList>
    </citation>
    <scope>NUCLEOTIDE SEQUENCE</scope>
    <source>
        <strain evidence="17">317325-3</strain>
    </source>
</reference>
<dbReference type="PANTHER" id="PTHR22749">
    <property type="entry name" value="RIBOFLAVIN KINASE/FMN ADENYLYLTRANSFERASE"/>
    <property type="match status" value="1"/>
</dbReference>
<dbReference type="NCBIfam" id="NF004160">
    <property type="entry name" value="PRK05627.1-3"/>
    <property type="match status" value="1"/>
</dbReference>
<evidence type="ECO:0000313" key="17">
    <source>
        <dbReference type="EMBL" id="BBO21566.1"/>
    </source>
</evidence>
<proteinExistence type="inferred from homology"/>
<dbReference type="InterPro" id="IPR023465">
    <property type="entry name" value="Riboflavin_kinase_dom_sf"/>
</dbReference>
<dbReference type="KEGG" id="ddz:DSYM_22650"/>
<dbReference type="UniPathway" id="UPA00277">
    <property type="reaction ID" value="UER00407"/>
</dbReference>
<dbReference type="InterPro" id="IPR014729">
    <property type="entry name" value="Rossmann-like_a/b/a_fold"/>
</dbReference>
<keyword evidence="10 15" id="KW-0274">FAD</keyword>
<keyword evidence="11 15" id="KW-0067">ATP-binding</keyword>
<dbReference type="SMART" id="SM00904">
    <property type="entry name" value="Flavokinase"/>
    <property type="match status" value="1"/>
</dbReference>
<keyword evidence="12" id="KW-0511">Multifunctional enzyme</keyword>
<dbReference type="AlphaFoldDB" id="A0A809RZF3"/>
<evidence type="ECO:0000259" key="16">
    <source>
        <dbReference type="SMART" id="SM00904"/>
    </source>
</evidence>
<evidence type="ECO:0000256" key="7">
    <source>
        <dbReference type="ARBA" id="ARBA00022695"/>
    </source>
</evidence>
<dbReference type="GO" id="GO:0008531">
    <property type="term" value="F:riboflavin kinase activity"/>
    <property type="evidence" value="ECO:0007669"/>
    <property type="project" value="UniProtKB-UniRule"/>
</dbReference>
<dbReference type="NCBIfam" id="NF004159">
    <property type="entry name" value="PRK05627.1-2"/>
    <property type="match status" value="1"/>
</dbReference>
<evidence type="ECO:0000256" key="5">
    <source>
        <dbReference type="ARBA" id="ARBA00022643"/>
    </source>
</evidence>
<dbReference type="SUPFAM" id="SSF82114">
    <property type="entry name" value="Riboflavin kinase-like"/>
    <property type="match status" value="1"/>
</dbReference>
<dbReference type="EC" id="2.7.1.26" evidence="15"/>
<dbReference type="InterPro" id="IPR002606">
    <property type="entry name" value="Riboflavin_kinase_bac"/>
</dbReference>
<dbReference type="EMBL" id="AP021857">
    <property type="protein sequence ID" value="BBO21566.1"/>
    <property type="molecule type" value="Genomic_DNA"/>
</dbReference>
<comment type="catalytic activity">
    <reaction evidence="13 15">
        <text>riboflavin + ATP = FMN + ADP + H(+)</text>
        <dbReference type="Rhea" id="RHEA:14357"/>
        <dbReference type="ChEBI" id="CHEBI:15378"/>
        <dbReference type="ChEBI" id="CHEBI:30616"/>
        <dbReference type="ChEBI" id="CHEBI:57986"/>
        <dbReference type="ChEBI" id="CHEBI:58210"/>
        <dbReference type="ChEBI" id="CHEBI:456216"/>
        <dbReference type="EC" id="2.7.1.26"/>
    </reaction>
</comment>
<keyword evidence="5 15" id="KW-0288">FMN</keyword>
<comment type="similarity">
    <text evidence="15">Belongs to the ribF family.</text>
</comment>
<sequence length="309" mass="33578">MRVFRGIPARATHSTVLTIGNFDGVHCGHRALLARLTGLAQQAGLPAAVMTFEPNPREFFAPQSAPARLASLREKLQLLAECGVDQAYVCAFNQRFAALGADAFVERIVRGLGVRHLMIGDDFRFGKGRSGDFALLQQAGKEHGFGVEAMETLVHEGERVSSSAVREALDAGDLEHAERLLGRPYCISGRVIHGQKLGRKLGYATANIQLKRLKAPLSGIFVVTVDGIGARQYEGVASLGVRPTVSASGKPTLEVYIFDFEGDLYRAHLRVNFLHKLRDEAKFDSLDALQSQIARDVADAKAHHAALRA</sequence>
<accession>A0A809RZF3</accession>
<dbReference type="GO" id="GO:0006747">
    <property type="term" value="P:FAD biosynthetic process"/>
    <property type="evidence" value="ECO:0007669"/>
    <property type="project" value="UniProtKB-UniRule"/>
</dbReference>
<evidence type="ECO:0000256" key="8">
    <source>
        <dbReference type="ARBA" id="ARBA00022741"/>
    </source>
</evidence>
<dbReference type="Pfam" id="PF06574">
    <property type="entry name" value="FAD_syn"/>
    <property type="match status" value="1"/>
</dbReference>
<evidence type="ECO:0000256" key="2">
    <source>
        <dbReference type="ARBA" id="ARBA00004726"/>
    </source>
</evidence>
<dbReference type="Proteomes" id="UP000662914">
    <property type="component" value="Chromosome"/>
</dbReference>
<feature type="domain" description="Riboflavin kinase" evidence="16">
    <location>
        <begin position="180"/>
        <end position="305"/>
    </location>
</feature>
<organism evidence="17 18">
    <name type="scientific">Candidatus Desulfobacillus denitrificans</name>
    <dbReference type="NCBI Taxonomy" id="2608985"/>
    <lineage>
        <taxon>Bacteria</taxon>
        <taxon>Pseudomonadati</taxon>
        <taxon>Pseudomonadota</taxon>
        <taxon>Betaproteobacteria</taxon>
        <taxon>Candidatus Desulfobacillus</taxon>
    </lineage>
</organism>
<protein>
    <recommendedName>
        <fullName evidence="15">Riboflavin biosynthesis protein</fullName>
    </recommendedName>
    <domain>
        <recommendedName>
            <fullName evidence="15">Riboflavin kinase</fullName>
            <ecNumber evidence="15">2.7.1.26</ecNumber>
        </recommendedName>
        <alternativeName>
            <fullName evidence="15">Flavokinase</fullName>
        </alternativeName>
    </domain>
    <domain>
        <recommendedName>
            <fullName evidence="15">FMN adenylyltransferase</fullName>
            <ecNumber evidence="15">2.7.7.2</ecNumber>
        </recommendedName>
        <alternativeName>
            <fullName evidence="15">FAD pyrophosphorylase</fullName>
        </alternativeName>
        <alternativeName>
            <fullName evidence="15">FAD synthase</fullName>
        </alternativeName>
    </domain>
</protein>
<keyword evidence="9 15" id="KW-0418">Kinase</keyword>
<dbReference type="FunFam" id="3.40.50.620:FF:000021">
    <property type="entry name" value="Riboflavin biosynthesis protein"/>
    <property type="match status" value="1"/>
</dbReference>
<dbReference type="NCBIfam" id="TIGR00083">
    <property type="entry name" value="ribF"/>
    <property type="match status" value="1"/>
</dbReference>
<name>A0A809RZF3_9PROT</name>
<evidence type="ECO:0000256" key="4">
    <source>
        <dbReference type="ARBA" id="ARBA00022630"/>
    </source>
</evidence>
<dbReference type="Gene3D" id="3.40.50.620">
    <property type="entry name" value="HUPs"/>
    <property type="match status" value="1"/>
</dbReference>
<dbReference type="Gene3D" id="2.40.30.30">
    <property type="entry name" value="Riboflavin kinase-like"/>
    <property type="match status" value="1"/>
</dbReference>
<dbReference type="NCBIfam" id="NF004162">
    <property type="entry name" value="PRK05627.1-5"/>
    <property type="match status" value="1"/>
</dbReference>
<keyword evidence="4 15" id="KW-0285">Flavoprotein</keyword>
<comment type="pathway">
    <text evidence="2 15">Cofactor biosynthesis; FAD biosynthesis; FAD from FMN: step 1/1.</text>
</comment>
<gene>
    <name evidence="17" type="ORF">DSYM_22650</name>
</gene>
<dbReference type="PIRSF" id="PIRSF004491">
    <property type="entry name" value="FAD_Synth"/>
    <property type="match status" value="1"/>
</dbReference>
<dbReference type="PANTHER" id="PTHR22749:SF6">
    <property type="entry name" value="RIBOFLAVIN KINASE"/>
    <property type="match status" value="1"/>
</dbReference>
<dbReference type="SUPFAM" id="SSF52374">
    <property type="entry name" value="Nucleotidylyl transferase"/>
    <property type="match status" value="1"/>
</dbReference>
<evidence type="ECO:0000256" key="10">
    <source>
        <dbReference type="ARBA" id="ARBA00022827"/>
    </source>
</evidence>
<dbReference type="InterPro" id="IPR015865">
    <property type="entry name" value="Riboflavin_kinase_bac/euk"/>
</dbReference>